<feature type="region of interest" description="Disordered" evidence="1">
    <location>
        <begin position="130"/>
        <end position="209"/>
    </location>
</feature>
<dbReference type="Proteomes" id="UP000762676">
    <property type="component" value="Unassembled WGS sequence"/>
</dbReference>
<reference evidence="2 3" key="1">
    <citation type="journal article" date="2021" name="Elife">
        <title>Chloroplast acquisition without the gene transfer in kleptoplastic sea slugs, Plakobranchus ocellatus.</title>
        <authorList>
            <person name="Maeda T."/>
            <person name="Takahashi S."/>
            <person name="Yoshida T."/>
            <person name="Shimamura S."/>
            <person name="Takaki Y."/>
            <person name="Nagai Y."/>
            <person name="Toyoda A."/>
            <person name="Suzuki Y."/>
            <person name="Arimoto A."/>
            <person name="Ishii H."/>
            <person name="Satoh N."/>
            <person name="Nishiyama T."/>
            <person name="Hasebe M."/>
            <person name="Maruyama T."/>
            <person name="Minagawa J."/>
            <person name="Obokata J."/>
            <person name="Shigenobu S."/>
        </authorList>
    </citation>
    <scope>NUCLEOTIDE SEQUENCE [LARGE SCALE GENOMIC DNA]</scope>
</reference>
<feature type="compositionally biased region" description="Basic and acidic residues" evidence="1">
    <location>
        <begin position="1463"/>
        <end position="1512"/>
    </location>
</feature>
<feature type="compositionally biased region" description="Low complexity" evidence="1">
    <location>
        <begin position="1705"/>
        <end position="1726"/>
    </location>
</feature>
<feature type="compositionally biased region" description="Basic and acidic residues" evidence="1">
    <location>
        <begin position="663"/>
        <end position="672"/>
    </location>
</feature>
<feature type="compositionally biased region" description="Basic and acidic residues" evidence="1">
    <location>
        <begin position="531"/>
        <end position="541"/>
    </location>
</feature>
<keyword evidence="3" id="KW-1185">Reference proteome</keyword>
<feature type="compositionally biased region" description="Basic and acidic residues" evidence="1">
    <location>
        <begin position="1911"/>
        <end position="1922"/>
    </location>
</feature>
<feature type="compositionally biased region" description="Basic and acidic residues" evidence="1">
    <location>
        <begin position="1292"/>
        <end position="1312"/>
    </location>
</feature>
<feature type="compositionally biased region" description="Basic and acidic residues" evidence="1">
    <location>
        <begin position="1424"/>
        <end position="1444"/>
    </location>
</feature>
<feature type="compositionally biased region" description="Basic and acidic residues" evidence="1">
    <location>
        <begin position="2119"/>
        <end position="2135"/>
    </location>
</feature>
<feature type="compositionally biased region" description="Low complexity" evidence="1">
    <location>
        <begin position="1845"/>
        <end position="1855"/>
    </location>
</feature>
<feature type="compositionally biased region" description="Polar residues" evidence="1">
    <location>
        <begin position="1070"/>
        <end position="1080"/>
    </location>
</feature>
<feature type="compositionally biased region" description="Low complexity" evidence="1">
    <location>
        <begin position="2075"/>
        <end position="2089"/>
    </location>
</feature>
<feature type="compositionally biased region" description="Low complexity" evidence="1">
    <location>
        <begin position="2052"/>
        <end position="2068"/>
    </location>
</feature>
<protein>
    <recommendedName>
        <fullName evidence="4">RRM domain-containing protein</fullName>
    </recommendedName>
</protein>
<feature type="compositionally biased region" description="Polar residues" evidence="1">
    <location>
        <begin position="1155"/>
        <end position="1166"/>
    </location>
</feature>
<comment type="caution">
    <text evidence="2">The sequence shown here is derived from an EMBL/GenBank/DDBJ whole genome shotgun (WGS) entry which is preliminary data.</text>
</comment>
<feature type="compositionally biased region" description="Polar residues" evidence="1">
    <location>
        <begin position="1003"/>
        <end position="1015"/>
    </location>
</feature>
<feature type="compositionally biased region" description="Polar residues" evidence="1">
    <location>
        <begin position="1772"/>
        <end position="1782"/>
    </location>
</feature>
<feature type="compositionally biased region" description="Polar residues" evidence="1">
    <location>
        <begin position="1282"/>
        <end position="1291"/>
    </location>
</feature>
<feature type="compositionally biased region" description="Basic and acidic residues" evidence="1">
    <location>
        <begin position="1040"/>
        <end position="1068"/>
    </location>
</feature>
<feature type="compositionally biased region" description="Basic residues" evidence="1">
    <location>
        <begin position="1784"/>
        <end position="1794"/>
    </location>
</feature>
<feature type="compositionally biased region" description="Low complexity" evidence="1">
    <location>
        <begin position="1873"/>
        <end position="1886"/>
    </location>
</feature>
<evidence type="ECO:0000313" key="3">
    <source>
        <dbReference type="Proteomes" id="UP000762676"/>
    </source>
</evidence>
<feature type="compositionally biased region" description="Basic and acidic residues" evidence="1">
    <location>
        <begin position="130"/>
        <end position="139"/>
    </location>
</feature>
<name>A0AAV4FZA3_9GAST</name>
<accession>A0AAV4FZA3</accession>
<feature type="compositionally biased region" description="Basic and acidic residues" evidence="1">
    <location>
        <begin position="586"/>
        <end position="629"/>
    </location>
</feature>
<evidence type="ECO:0000256" key="1">
    <source>
        <dbReference type="SAM" id="MobiDB-lite"/>
    </source>
</evidence>
<feature type="compositionally biased region" description="Polar residues" evidence="1">
    <location>
        <begin position="1576"/>
        <end position="1590"/>
    </location>
</feature>
<feature type="compositionally biased region" description="Polar residues" evidence="1">
    <location>
        <begin position="36"/>
        <end position="45"/>
    </location>
</feature>
<gene>
    <name evidence="2" type="ORF">ElyMa_002262200</name>
</gene>
<sequence>MPKRKSCRGGQGGGVVKKQAKKDMSKVSGSEENKTESSCSGQIITHDQESGKKFFHNTVIYEDAAEQDNTKSYEAEELTEELPAKTKAVLENSDVGDASGPENAADEAQKIIEQLDEITDVIITDEQKNDDVGKQKVTEQTKGITDIPFAKKEKNDDQEKHKEDTDEKYSDVIRTEEIVPSEDALENKRNISPNVNKEDMSTKENPNITKCDEIEADTTEEKISDNSSLEQAKSFKGNKSIREGTLELVNDQKDKHISSNKTNFIEGDVLETISVHDDFEDNHVEAAKSTCIEDDSLEAISGQDDFEDELMEAENTVGIDEDALETVSVQDNLEDEAGNTVGIDEDALEAVSVQDNLEDEAGNTVSIGEDAFEAVSVQDNLEDKAGNAISIEEDALEAVSVHDNLDDELMEAEVAKGDGSDREEVQYVDEEADEEQNLLDIISSDQNKSSVEEKMDDKMKQNLINSKFEEISEGSINQADQEEVLNESFSDVEIIGESFGSQQKKIFTKSVKQRLRDKEAESLEEVFFATENDHSKVTAEDKDNDDISDGSLSDHEKANMSLEEISDDDVDVSKKRKSLGSSYNDNDEKPKKVEESRVADDSKPEVRSTPDKAGDEISEEKQSNNESKKSSQGTETNAAVNSSDKEKPLQKSTTVLSTKAGRKRVDQKEETAGHLSKPHSQKVSKASLKTLTTGSANKNVMTDSTSQTAPHQMKGKIIQCTINPIQPVHKPAMVETDFFAKGKLSSKFLDEFCEKLPFSIPKYVIGKIASHQTCHESCYSLNLGPITFADIGSTEFRDNLLKKSDEFNISFDEHHHGIYRALIKNQESVAALVRQLKWLQLGNRFLTISLSYGQDKKSSGVINLMYDQDIQSRKQQSGKGDAKLRARIKLTNVPDGVSKDFVHLLFPEALSIVSGPRFDNKRSLFLGFSRTTQAEEMLLCHDLVVVNGHQVSLAASEYVERSTSEDSRCSVQDGSVVIHVASESSEEAQELVQPGTEPMTLGDSASSTSSPNEPCNNEAYRGESTGSDHKESSMEVAEAAAKDNDVLAESESHTKDENKSSTIEKDTEPDTQQPLLSSDSKPVERAGSISEATSKLDLPSEEPEVGFEESSSNLDKDRNHTEQCEIDTAKKAETVAVGDEEKSTEDRVVDHVDNMFTSENRESSVASKPERLYSLSKEKACDDNITSGSTNKAKASDESTASASCETENTSTPASCTIGAAGDNVSTVLEDANATAEKATLISNEAKEKVDISLVSSEEDATCENTYVTSASIEAKNKTTDDNIVSNTMTSDLEKGERMGRDDKCSEQKESLDQNEPVANKSLEDVSDEEMIHHDKQEVSVADDIVILKETSFETVIDKIDLTLEESTASDAEERSSKLGTADGSQGNATEKKAGKNSTLWESDERLHMTDAGFEIDMEVIDVGTDKKTDEKVLYPKQVSEHSKQTARFPRKQSQGASQGRVSNRDSERSLEPSKVSPRRDSNSREKESYYRSDAYRLVPSREETAQRRDIYHQYGRRRSRSPTSYRDENWNRDAQPPARHNFYPSVPGQYPVYRPPYTYRPTYPPPEQQWKPSYETHSYPSYPDSSRPTSYPRMPGAGPDRQSGYQYSQQHIQYRMDGNRKGRPEASPPWQGTEHSRGRKFQMPSSSHLEKQRASPPPSKYRSRSRSLSDMSDDSYGEPPSKKANKRIKGREVSSSAKDKRISRSPISISSRSQSLSPVSGSPSPNRNLLRNEIVKSVKQFLHVAREIQQVKGTKKSSHSGSPPIRHVSTSRRSPTHNESSIPRRRVVHKPSRRSPSPAQVRRQTRSPPPPPSHRLRSPAHQKSGKHPRSPKREYKSSYRHRSPSPVSSESSPGSPQPPSRGRYKEYQREPSSYYKTISSSASSSRHNYGPRSKRSREPKLDVTNSHISGGERIRSMDKKVMSSTWSDQQREKIAAGGVQFNQPLEAPPPSVMPTPAYIHPSGPMYPYSSPYPPAASGGHQGYNAYSSGVYQPSSNAGPYQQQYGSTGYQQPFVPPAAYTGTHNPTESSAHVAEAYKQAFSFLKTALGELQQPQQQQHPYPTHAHPPGMSRPHTSSQSMPSASSQTKSLSMGSNTMVFQRVLGQEGLSRKNSGTIEPLSDRGRHERPKVAKDVRVLTSVPTKKR</sequence>
<feature type="region of interest" description="Disordered" evidence="1">
    <location>
        <begin position="1750"/>
        <end position="1931"/>
    </location>
</feature>
<feature type="compositionally biased region" description="Basic and acidic residues" evidence="1">
    <location>
        <begin position="1168"/>
        <end position="1182"/>
    </location>
</feature>
<feature type="compositionally biased region" description="Basic and acidic residues" evidence="1">
    <location>
        <begin position="21"/>
        <end position="35"/>
    </location>
</feature>
<feature type="compositionally biased region" description="Polar residues" evidence="1">
    <location>
        <begin position="1184"/>
        <end position="1215"/>
    </location>
</feature>
<feature type="region of interest" description="Disordered" evidence="1">
    <location>
        <begin position="530"/>
        <end position="711"/>
    </location>
</feature>
<feature type="region of interest" description="Disordered" evidence="1">
    <location>
        <begin position="1282"/>
        <end position="1335"/>
    </location>
</feature>
<feature type="region of interest" description="Disordered" evidence="1">
    <location>
        <begin position="65"/>
        <end position="87"/>
    </location>
</feature>
<feature type="compositionally biased region" description="Basic residues" evidence="1">
    <location>
        <begin position="1815"/>
        <end position="1831"/>
    </location>
</feature>
<feature type="region of interest" description="Disordered" evidence="1">
    <location>
        <begin position="983"/>
        <end position="1218"/>
    </location>
</feature>
<evidence type="ECO:0008006" key="4">
    <source>
        <dbReference type="Google" id="ProtNLM"/>
    </source>
</evidence>
<feature type="compositionally biased region" description="Polar residues" evidence="1">
    <location>
        <begin position="683"/>
        <end position="710"/>
    </location>
</feature>
<feature type="region of interest" description="Disordered" evidence="1">
    <location>
        <begin position="2052"/>
        <end position="2145"/>
    </location>
</feature>
<dbReference type="EMBL" id="BMAT01004697">
    <property type="protein sequence ID" value="GFR78429.1"/>
    <property type="molecule type" value="Genomic_DNA"/>
</dbReference>
<proteinExistence type="predicted"/>
<feature type="compositionally biased region" description="Basic and acidic residues" evidence="1">
    <location>
        <begin position="149"/>
        <end position="177"/>
    </location>
</feature>
<feature type="compositionally biased region" description="Low complexity" evidence="1">
    <location>
        <begin position="1551"/>
        <end position="1562"/>
    </location>
</feature>
<feature type="compositionally biased region" description="Polar residues" evidence="1">
    <location>
        <begin position="1604"/>
        <end position="1613"/>
    </location>
</feature>
<feature type="compositionally biased region" description="Polar residues" evidence="1">
    <location>
        <begin position="1452"/>
        <end position="1462"/>
    </location>
</feature>
<feature type="compositionally biased region" description="Polar residues" evidence="1">
    <location>
        <begin position="633"/>
        <end position="642"/>
    </location>
</feature>
<organism evidence="2 3">
    <name type="scientific">Elysia marginata</name>
    <dbReference type="NCBI Taxonomy" id="1093978"/>
    <lineage>
        <taxon>Eukaryota</taxon>
        <taxon>Metazoa</taxon>
        <taxon>Spiralia</taxon>
        <taxon>Lophotrochozoa</taxon>
        <taxon>Mollusca</taxon>
        <taxon>Gastropoda</taxon>
        <taxon>Heterobranchia</taxon>
        <taxon>Euthyneura</taxon>
        <taxon>Panpulmonata</taxon>
        <taxon>Sacoglossa</taxon>
        <taxon>Placobranchoidea</taxon>
        <taxon>Plakobranchidae</taxon>
        <taxon>Elysia</taxon>
    </lineage>
</organism>
<feature type="region of interest" description="Disordered" evidence="1">
    <location>
        <begin position="1"/>
        <end position="48"/>
    </location>
</feature>
<evidence type="ECO:0000313" key="2">
    <source>
        <dbReference type="EMBL" id="GFR78429.1"/>
    </source>
</evidence>
<feature type="compositionally biased region" description="Basic and acidic residues" evidence="1">
    <location>
        <begin position="1114"/>
        <end position="1153"/>
    </location>
</feature>
<feature type="region of interest" description="Disordered" evidence="1">
    <location>
        <begin position="1363"/>
        <end position="1732"/>
    </location>
</feature>